<dbReference type="GO" id="GO:0006281">
    <property type="term" value="P:DNA repair"/>
    <property type="evidence" value="ECO:0007669"/>
    <property type="project" value="UniProtKB-KW"/>
</dbReference>
<dbReference type="InterPro" id="IPR020084">
    <property type="entry name" value="NUDIX_hydrolase_CS"/>
</dbReference>
<keyword evidence="4" id="KW-0235">DNA replication</keyword>
<dbReference type="SUPFAM" id="SSF55811">
    <property type="entry name" value="Nudix"/>
    <property type="match status" value="1"/>
</dbReference>
<keyword evidence="9" id="KW-0234">DNA repair</keyword>
<dbReference type="GO" id="GO:0044715">
    <property type="term" value="F:8-oxo-dGDP phosphatase activity"/>
    <property type="evidence" value="ECO:0007669"/>
    <property type="project" value="TreeGrafter"/>
</dbReference>
<dbReference type="RefSeq" id="WP_102951509.1">
    <property type="nucleotide sequence ID" value="NZ_CP024847.1"/>
</dbReference>
<dbReference type="GO" id="GO:0006260">
    <property type="term" value="P:DNA replication"/>
    <property type="evidence" value="ECO:0007669"/>
    <property type="project" value="UniProtKB-KW"/>
</dbReference>
<dbReference type="GO" id="GO:0008413">
    <property type="term" value="F:8-oxo-7,8-dihydroguanosine triphosphate pyrophosphatase activity"/>
    <property type="evidence" value="ECO:0007669"/>
    <property type="project" value="TreeGrafter"/>
</dbReference>
<gene>
    <name evidence="18" type="ORF">CUN60_07865</name>
</gene>
<dbReference type="CDD" id="cd03425">
    <property type="entry name" value="NUDIX_MutT_NudA_like"/>
    <property type="match status" value="1"/>
</dbReference>
<keyword evidence="5" id="KW-0479">Metal-binding</keyword>
<dbReference type="KEGG" id="nba:CUN60_07865"/>
<organism evidence="18 19">
    <name type="scientific">Aquella oligotrophica</name>
    <dbReference type="NCBI Taxonomy" id="2067065"/>
    <lineage>
        <taxon>Bacteria</taxon>
        <taxon>Pseudomonadati</taxon>
        <taxon>Pseudomonadota</taxon>
        <taxon>Betaproteobacteria</taxon>
        <taxon>Neisseriales</taxon>
        <taxon>Neisseriaceae</taxon>
        <taxon>Aquella</taxon>
    </lineage>
</organism>
<evidence type="ECO:0000313" key="19">
    <source>
        <dbReference type="Proteomes" id="UP000236655"/>
    </source>
</evidence>
<evidence type="ECO:0000256" key="3">
    <source>
        <dbReference type="ARBA" id="ARBA00022457"/>
    </source>
</evidence>
<dbReference type="Pfam" id="PF00293">
    <property type="entry name" value="NUDIX"/>
    <property type="match status" value="1"/>
</dbReference>
<evidence type="ECO:0000256" key="6">
    <source>
        <dbReference type="ARBA" id="ARBA00022763"/>
    </source>
</evidence>
<evidence type="ECO:0000256" key="11">
    <source>
        <dbReference type="ARBA" id="ARBA00036904"/>
    </source>
</evidence>
<evidence type="ECO:0000313" key="18">
    <source>
        <dbReference type="EMBL" id="AUR52213.1"/>
    </source>
</evidence>
<evidence type="ECO:0000256" key="4">
    <source>
        <dbReference type="ARBA" id="ARBA00022705"/>
    </source>
</evidence>
<keyword evidence="7" id="KW-0378">Hydrolase</keyword>
<evidence type="ECO:0000256" key="1">
    <source>
        <dbReference type="ARBA" id="ARBA00001946"/>
    </source>
</evidence>
<dbReference type="EMBL" id="CP024847">
    <property type="protein sequence ID" value="AUR52213.1"/>
    <property type="molecule type" value="Genomic_DNA"/>
</dbReference>
<dbReference type="EC" id="3.6.1.55" evidence="12"/>
<evidence type="ECO:0000256" key="13">
    <source>
        <dbReference type="ARBA" id="ARBA00040794"/>
    </source>
</evidence>
<dbReference type="InterPro" id="IPR047127">
    <property type="entry name" value="MutT-like"/>
</dbReference>
<evidence type="ECO:0000256" key="7">
    <source>
        <dbReference type="ARBA" id="ARBA00022801"/>
    </source>
</evidence>
<keyword evidence="3" id="KW-0515">Mutator protein</keyword>
<reference evidence="19" key="1">
    <citation type="submission" date="2017-11" db="EMBL/GenBank/DDBJ databases">
        <authorList>
            <person name="Chan K.G."/>
            <person name="Lee L.S."/>
        </authorList>
    </citation>
    <scope>NUCLEOTIDE SEQUENCE [LARGE SCALE GENOMIC DNA]</scope>
    <source>
        <strain evidence="19">DSM 100970</strain>
    </source>
</reference>
<name>A0A2I7N6X0_9NEIS</name>
<dbReference type="PROSITE" id="PS51462">
    <property type="entry name" value="NUDIX"/>
    <property type="match status" value="1"/>
</dbReference>
<dbReference type="AlphaFoldDB" id="A0A2I7N6X0"/>
<comment type="catalytic activity">
    <reaction evidence="10">
        <text>8-oxo-dGTP + H2O = 8-oxo-dGMP + diphosphate + H(+)</text>
        <dbReference type="Rhea" id="RHEA:31575"/>
        <dbReference type="ChEBI" id="CHEBI:15377"/>
        <dbReference type="ChEBI" id="CHEBI:15378"/>
        <dbReference type="ChEBI" id="CHEBI:33019"/>
        <dbReference type="ChEBI" id="CHEBI:63224"/>
        <dbReference type="ChEBI" id="CHEBI:77896"/>
        <dbReference type="EC" id="3.6.1.55"/>
    </reaction>
</comment>
<evidence type="ECO:0000256" key="16">
    <source>
        <dbReference type="ARBA" id="ARBA00042798"/>
    </source>
</evidence>
<sequence>MPIINACLGIIYNKLENSVLLACRPEGKPFAGYWEFPGGKLERDESAFAALIRELNEELDIIVAIPNLSYLDQIEYQYPHALVTLDIILVTAWQNEPQPLEGQKLFWYQLDKDIELEPLLPTTAKIFELLANYL</sequence>
<evidence type="ECO:0000256" key="12">
    <source>
        <dbReference type="ARBA" id="ARBA00038905"/>
    </source>
</evidence>
<comment type="catalytic activity">
    <reaction evidence="11">
        <text>8-oxo-GTP + H2O = 8-oxo-GMP + diphosphate + H(+)</text>
        <dbReference type="Rhea" id="RHEA:67616"/>
        <dbReference type="ChEBI" id="CHEBI:15377"/>
        <dbReference type="ChEBI" id="CHEBI:15378"/>
        <dbReference type="ChEBI" id="CHEBI:33019"/>
        <dbReference type="ChEBI" id="CHEBI:143553"/>
        <dbReference type="ChEBI" id="CHEBI:145694"/>
    </reaction>
</comment>
<comment type="cofactor">
    <cofactor evidence="1">
        <name>Mg(2+)</name>
        <dbReference type="ChEBI" id="CHEBI:18420"/>
    </cofactor>
</comment>
<dbReference type="PANTHER" id="PTHR47707:SF1">
    <property type="entry name" value="NUDIX HYDROLASE FAMILY PROTEIN"/>
    <property type="match status" value="1"/>
</dbReference>
<dbReference type="InterPro" id="IPR015797">
    <property type="entry name" value="NUDIX_hydrolase-like_dom_sf"/>
</dbReference>
<keyword evidence="6" id="KW-0227">DNA damage</keyword>
<comment type="similarity">
    <text evidence="2">Belongs to the Nudix hydrolase family.</text>
</comment>
<dbReference type="Proteomes" id="UP000236655">
    <property type="component" value="Chromosome"/>
</dbReference>
<evidence type="ECO:0000256" key="2">
    <source>
        <dbReference type="ARBA" id="ARBA00005582"/>
    </source>
</evidence>
<proteinExistence type="inferred from homology"/>
<evidence type="ECO:0000256" key="9">
    <source>
        <dbReference type="ARBA" id="ARBA00023204"/>
    </source>
</evidence>
<evidence type="ECO:0000256" key="10">
    <source>
        <dbReference type="ARBA" id="ARBA00035861"/>
    </source>
</evidence>
<dbReference type="GO" id="GO:0044716">
    <property type="term" value="F:8-oxo-GDP phosphatase activity"/>
    <property type="evidence" value="ECO:0007669"/>
    <property type="project" value="TreeGrafter"/>
</dbReference>
<dbReference type="GO" id="GO:0035539">
    <property type="term" value="F:8-oxo-7,8-dihydrodeoxyguanosine triphosphate pyrophosphatase activity"/>
    <property type="evidence" value="ECO:0007669"/>
    <property type="project" value="UniProtKB-EC"/>
</dbReference>
<dbReference type="GO" id="GO:0046872">
    <property type="term" value="F:metal ion binding"/>
    <property type="evidence" value="ECO:0007669"/>
    <property type="project" value="UniProtKB-KW"/>
</dbReference>
<dbReference type="Gene3D" id="3.90.79.10">
    <property type="entry name" value="Nucleoside Triphosphate Pyrophosphohydrolase"/>
    <property type="match status" value="1"/>
</dbReference>
<evidence type="ECO:0000256" key="14">
    <source>
        <dbReference type="ARBA" id="ARBA00041592"/>
    </source>
</evidence>
<evidence type="ECO:0000256" key="5">
    <source>
        <dbReference type="ARBA" id="ARBA00022723"/>
    </source>
</evidence>
<protein>
    <recommendedName>
        <fullName evidence="13">8-oxo-dGTP diphosphatase</fullName>
        <ecNumber evidence="12">3.6.1.55</ecNumber>
    </recommendedName>
    <alternativeName>
        <fullName evidence="16">7,8-dihydro-8-oxoguanine-triphosphatase</fullName>
    </alternativeName>
    <alternativeName>
        <fullName evidence="15">Mutator protein MutT</fullName>
    </alternativeName>
    <alternativeName>
        <fullName evidence="14">dGTP pyrophosphohydrolase</fullName>
    </alternativeName>
</protein>
<keyword evidence="8" id="KW-0460">Magnesium</keyword>
<keyword evidence="19" id="KW-1185">Reference proteome</keyword>
<feature type="domain" description="Nudix hydrolase" evidence="17">
    <location>
        <begin position="2"/>
        <end position="134"/>
    </location>
</feature>
<dbReference type="PANTHER" id="PTHR47707">
    <property type="entry name" value="8-OXO-DGTP DIPHOSPHATASE"/>
    <property type="match status" value="1"/>
</dbReference>
<evidence type="ECO:0000256" key="8">
    <source>
        <dbReference type="ARBA" id="ARBA00022842"/>
    </source>
</evidence>
<evidence type="ECO:0000256" key="15">
    <source>
        <dbReference type="ARBA" id="ARBA00041979"/>
    </source>
</evidence>
<dbReference type="PROSITE" id="PS00893">
    <property type="entry name" value="NUDIX_BOX"/>
    <property type="match status" value="1"/>
</dbReference>
<dbReference type="InterPro" id="IPR000086">
    <property type="entry name" value="NUDIX_hydrolase_dom"/>
</dbReference>
<accession>A0A2I7N6X0</accession>
<evidence type="ECO:0000259" key="17">
    <source>
        <dbReference type="PROSITE" id="PS51462"/>
    </source>
</evidence>
<dbReference type="OrthoDB" id="9810648at2"/>